<gene>
    <name evidence="1" type="ORF">BOLC8T49981H</name>
</gene>
<proteinExistence type="predicted"/>
<dbReference type="AlphaFoldDB" id="A0A3P6GL75"/>
<sequence length="136" mass="15712">MANRSNQRRHDAPPPTLTLTEMEASHHADHRAFMLKFCGTRINVTVTNKAEAVRRWIRNTRYANKNHLRRSNRTSMRCSSEFSTLLMNPNTRIDRSYHIFDLDPAITNSEGSNPELDGPQISQAAADAFIRYKRVR</sequence>
<dbReference type="EMBL" id="LR031879">
    <property type="protein sequence ID" value="VDD56752.1"/>
    <property type="molecule type" value="Genomic_DNA"/>
</dbReference>
<organism evidence="1">
    <name type="scientific">Brassica oleracea</name>
    <name type="common">Wild cabbage</name>
    <dbReference type="NCBI Taxonomy" id="3712"/>
    <lineage>
        <taxon>Eukaryota</taxon>
        <taxon>Viridiplantae</taxon>
        <taxon>Streptophyta</taxon>
        <taxon>Embryophyta</taxon>
        <taxon>Tracheophyta</taxon>
        <taxon>Spermatophyta</taxon>
        <taxon>Magnoliopsida</taxon>
        <taxon>eudicotyledons</taxon>
        <taxon>Gunneridae</taxon>
        <taxon>Pentapetalae</taxon>
        <taxon>rosids</taxon>
        <taxon>malvids</taxon>
        <taxon>Brassicales</taxon>
        <taxon>Brassicaceae</taxon>
        <taxon>Brassiceae</taxon>
        <taxon>Brassica</taxon>
    </lineage>
</organism>
<name>A0A3P6GL75_BRAOL</name>
<evidence type="ECO:0000313" key="1">
    <source>
        <dbReference type="EMBL" id="VDD56752.1"/>
    </source>
</evidence>
<reference evidence="1" key="1">
    <citation type="submission" date="2018-11" db="EMBL/GenBank/DDBJ databases">
        <authorList>
            <consortium name="Genoscope - CEA"/>
            <person name="William W."/>
        </authorList>
    </citation>
    <scope>NUCLEOTIDE SEQUENCE</scope>
</reference>
<protein>
    <submittedName>
        <fullName evidence="1">Uncharacterized protein</fullName>
    </submittedName>
</protein>
<accession>A0A3P6GL75</accession>